<evidence type="ECO:0000313" key="2">
    <source>
        <dbReference type="EMBL" id="MFF3668189.1"/>
    </source>
</evidence>
<protein>
    <submittedName>
        <fullName evidence="2">DUF2079 domain-containing protein</fullName>
    </submittedName>
</protein>
<dbReference type="Pfam" id="PF09852">
    <property type="entry name" value="DUF2079"/>
    <property type="match status" value="1"/>
</dbReference>
<evidence type="ECO:0000313" key="3">
    <source>
        <dbReference type="Proteomes" id="UP001602013"/>
    </source>
</evidence>
<name>A0ABW6SW86_9ACTN</name>
<keyword evidence="3" id="KW-1185">Reference proteome</keyword>
<accession>A0ABW6SW86</accession>
<keyword evidence="1" id="KW-0812">Transmembrane</keyword>
<proteinExistence type="predicted"/>
<feature type="transmembrane region" description="Helical" evidence="1">
    <location>
        <begin position="20"/>
        <end position="40"/>
    </location>
</feature>
<evidence type="ECO:0000256" key="1">
    <source>
        <dbReference type="SAM" id="Phobius"/>
    </source>
</evidence>
<dbReference type="InterPro" id="IPR018650">
    <property type="entry name" value="STSV1_Orf64"/>
</dbReference>
<dbReference type="Proteomes" id="UP001602013">
    <property type="component" value="Unassembled WGS sequence"/>
</dbReference>
<comment type="caution">
    <text evidence="2">The sequence shown here is derived from an EMBL/GenBank/DDBJ whole genome shotgun (WGS) entry which is preliminary data.</text>
</comment>
<gene>
    <name evidence="2" type="ORF">ACFYXI_21630</name>
</gene>
<dbReference type="EMBL" id="JBIASD010000014">
    <property type="protein sequence ID" value="MFF3668189.1"/>
    <property type="molecule type" value="Genomic_DNA"/>
</dbReference>
<keyword evidence="1" id="KW-0472">Membrane</keyword>
<reference evidence="2 3" key="1">
    <citation type="submission" date="2024-10" db="EMBL/GenBank/DDBJ databases">
        <title>The Natural Products Discovery Center: Release of the First 8490 Sequenced Strains for Exploring Actinobacteria Biosynthetic Diversity.</title>
        <authorList>
            <person name="Kalkreuter E."/>
            <person name="Kautsar S.A."/>
            <person name="Yang D."/>
            <person name="Bader C.D."/>
            <person name="Teijaro C.N."/>
            <person name="Fluegel L."/>
            <person name="Davis C.M."/>
            <person name="Simpson J.R."/>
            <person name="Lauterbach L."/>
            <person name="Steele A.D."/>
            <person name="Gui C."/>
            <person name="Meng S."/>
            <person name="Li G."/>
            <person name="Viehrig K."/>
            <person name="Ye F."/>
            <person name="Su P."/>
            <person name="Kiefer A.F."/>
            <person name="Nichols A."/>
            <person name="Cepeda A.J."/>
            <person name="Yan W."/>
            <person name="Fan B."/>
            <person name="Jiang Y."/>
            <person name="Adhikari A."/>
            <person name="Zheng C.-J."/>
            <person name="Schuster L."/>
            <person name="Cowan T.M."/>
            <person name="Smanski M.J."/>
            <person name="Chevrette M.G."/>
            <person name="De Carvalho L.P.S."/>
            <person name="Shen B."/>
        </authorList>
    </citation>
    <scope>NUCLEOTIDE SEQUENCE [LARGE SCALE GENOMIC DNA]</scope>
    <source>
        <strain evidence="2 3">NPDC002173</strain>
    </source>
</reference>
<sequence>MTFMIPWGTAGRRPLLGRTATALTVITAAAAVLYSAAGLIRLHAFRLGTYDLVIFDQAVRSYSRFGLPVSIAKGVHNDFGPDFSVLGDHWSPILASLAPSHPGLRRPGRLLLGQL</sequence>
<dbReference type="RefSeq" id="WP_387413620.1">
    <property type="nucleotide sequence ID" value="NZ_JBIASD010000014.1"/>
</dbReference>
<organism evidence="2 3">
    <name type="scientific">Microtetraspora malaysiensis</name>
    <dbReference type="NCBI Taxonomy" id="161358"/>
    <lineage>
        <taxon>Bacteria</taxon>
        <taxon>Bacillati</taxon>
        <taxon>Actinomycetota</taxon>
        <taxon>Actinomycetes</taxon>
        <taxon>Streptosporangiales</taxon>
        <taxon>Streptosporangiaceae</taxon>
        <taxon>Microtetraspora</taxon>
    </lineage>
</organism>
<keyword evidence="1" id="KW-1133">Transmembrane helix</keyword>